<keyword evidence="4" id="KW-0442">Lipid degradation</keyword>
<evidence type="ECO:0000259" key="8">
    <source>
        <dbReference type="Pfam" id="PF04083"/>
    </source>
</evidence>
<comment type="similarity">
    <text evidence="1">Belongs to the AB hydrolase superfamily. Lipase family.</text>
</comment>
<dbReference type="InterPro" id="IPR029058">
    <property type="entry name" value="AB_hydrolase_fold"/>
</dbReference>
<dbReference type="OrthoDB" id="8040642at2759"/>
<evidence type="ECO:0000313" key="10">
    <source>
        <dbReference type="Proteomes" id="UP000008983"/>
    </source>
</evidence>
<dbReference type="GO" id="GO:0016787">
    <property type="term" value="F:hydrolase activity"/>
    <property type="evidence" value="ECO:0007669"/>
    <property type="project" value="UniProtKB-KW"/>
</dbReference>
<dbReference type="InParanoid" id="G0QLZ7"/>
<dbReference type="EMBL" id="GL983339">
    <property type="protein sequence ID" value="EGR33758.1"/>
    <property type="molecule type" value="Genomic_DNA"/>
</dbReference>
<reference evidence="9 10" key="1">
    <citation type="submission" date="2011-07" db="EMBL/GenBank/DDBJ databases">
        <authorList>
            <person name="Coyne R."/>
            <person name="Brami D."/>
            <person name="Johnson J."/>
            <person name="Hostetler J."/>
            <person name="Hannick L."/>
            <person name="Clark T."/>
            <person name="Cassidy-Hanley D."/>
            <person name="Inman J."/>
        </authorList>
    </citation>
    <scope>NUCLEOTIDE SEQUENCE [LARGE SCALE GENOMIC DNA]</scope>
    <source>
        <strain evidence="9 10">G5</strain>
    </source>
</reference>
<evidence type="ECO:0000256" key="4">
    <source>
        <dbReference type="ARBA" id="ARBA00022963"/>
    </source>
</evidence>
<feature type="signal peptide" evidence="7">
    <location>
        <begin position="1"/>
        <end position="19"/>
    </location>
</feature>
<dbReference type="Proteomes" id="UP000008983">
    <property type="component" value="Unassembled WGS sequence"/>
</dbReference>
<keyword evidence="6" id="KW-0325">Glycoprotein</keyword>
<feature type="domain" description="Partial AB-hydrolase lipase" evidence="8">
    <location>
        <begin position="34"/>
        <end position="93"/>
    </location>
</feature>
<evidence type="ECO:0000256" key="6">
    <source>
        <dbReference type="ARBA" id="ARBA00023180"/>
    </source>
</evidence>
<dbReference type="GeneID" id="14909945"/>
<dbReference type="InterPro" id="IPR006693">
    <property type="entry name" value="AB_hydrolase_lipase"/>
</dbReference>
<dbReference type="OMA" id="WSRRNLY"/>
<evidence type="ECO:0000256" key="2">
    <source>
        <dbReference type="ARBA" id="ARBA00022729"/>
    </source>
</evidence>
<gene>
    <name evidence="9" type="ORF">IMG5_039760</name>
</gene>
<feature type="chain" id="PRO_5003408065" description="Partial AB-hydrolase lipase domain-containing protein" evidence="7">
    <location>
        <begin position="20"/>
        <end position="331"/>
    </location>
</feature>
<dbReference type="FunFam" id="3.40.50.1820:FF:000057">
    <property type="entry name" value="Lipase"/>
    <property type="match status" value="1"/>
</dbReference>
<evidence type="ECO:0000256" key="3">
    <source>
        <dbReference type="ARBA" id="ARBA00022801"/>
    </source>
</evidence>
<keyword evidence="2 7" id="KW-0732">Signal</keyword>
<name>G0QLZ7_ICHMU</name>
<dbReference type="AlphaFoldDB" id="G0QLZ7"/>
<dbReference type="Pfam" id="PF04083">
    <property type="entry name" value="Abhydro_lipase"/>
    <property type="match status" value="1"/>
</dbReference>
<dbReference type="eggNOG" id="KOG2624">
    <property type="taxonomic scope" value="Eukaryota"/>
</dbReference>
<evidence type="ECO:0000256" key="7">
    <source>
        <dbReference type="SAM" id="SignalP"/>
    </source>
</evidence>
<dbReference type="PANTHER" id="PTHR11005">
    <property type="entry name" value="LYSOSOMAL ACID LIPASE-RELATED"/>
    <property type="match status" value="1"/>
</dbReference>
<proteinExistence type="inferred from homology"/>
<keyword evidence="3" id="KW-0378">Hydrolase</keyword>
<protein>
    <recommendedName>
        <fullName evidence="8">Partial AB-hydrolase lipase domain-containing protein</fullName>
    </recommendedName>
</protein>
<dbReference type="STRING" id="857967.G0QLZ7"/>
<dbReference type="GO" id="GO:0016042">
    <property type="term" value="P:lipid catabolic process"/>
    <property type="evidence" value="ECO:0007669"/>
    <property type="project" value="UniProtKB-KW"/>
</dbReference>
<organism evidence="9 10">
    <name type="scientific">Ichthyophthirius multifiliis</name>
    <name type="common">White spot disease agent</name>
    <name type="synonym">Ich</name>
    <dbReference type="NCBI Taxonomy" id="5932"/>
    <lineage>
        <taxon>Eukaryota</taxon>
        <taxon>Sar</taxon>
        <taxon>Alveolata</taxon>
        <taxon>Ciliophora</taxon>
        <taxon>Intramacronucleata</taxon>
        <taxon>Oligohymenophorea</taxon>
        <taxon>Hymenostomatida</taxon>
        <taxon>Ophryoglenina</taxon>
        <taxon>Ichthyophthirius</taxon>
    </lineage>
</organism>
<keyword evidence="5" id="KW-0443">Lipid metabolism</keyword>
<dbReference type="SUPFAM" id="SSF53474">
    <property type="entry name" value="alpha/beta-Hydrolases"/>
    <property type="match status" value="1"/>
</dbReference>
<evidence type="ECO:0000256" key="1">
    <source>
        <dbReference type="ARBA" id="ARBA00010701"/>
    </source>
</evidence>
<dbReference type="RefSeq" id="XP_004038982.1">
    <property type="nucleotide sequence ID" value="XM_004038934.1"/>
</dbReference>
<evidence type="ECO:0000313" key="9">
    <source>
        <dbReference type="EMBL" id="EGR33758.1"/>
    </source>
</evidence>
<accession>G0QLZ7</accession>
<sequence length="331" mass="38377">MKINNHLIIFIILIQSSFSQNLRIENPEAKLPTIEYIKYFNYPYEVHSNIVTEDGYILTYYRIQSKNSIILDGKKPVLLHHGLLDNSDTFLINSEDKAPAFVLANAGYDVWLGNSRGNMHSRRHQTLNPDKDKAFWDFSYEEMSKYDLVSGFEYISKITGFSKIDYIGHSQGSTIMFIALSERNPRIVSKLGKFIAYGPVARIKYEHSLMLNLLQEFNVDWALYFLGIYEVLSYKWFINHPILEAFCGFLPRICRSALGPIADTNPSVDNYKRMDVLVGHDPAGTSLKNMELWKQGKRKGYYEYKYGHCTFMWGNSMVHLKDTLDILEEKI</sequence>
<dbReference type="Gene3D" id="3.40.50.1820">
    <property type="entry name" value="alpha/beta hydrolase"/>
    <property type="match status" value="1"/>
</dbReference>
<evidence type="ECO:0000256" key="5">
    <source>
        <dbReference type="ARBA" id="ARBA00023098"/>
    </source>
</evidence>
<keyword evidence="10" id="KW-1185">Reference proteome</keyword>